<dbReference type="RefSeq" id="WP_013372054.1">
    <property type="nucleotide sequence ID" value="NC_014622.2"/>
</dbReference>
<evidence type="ECO:0000313" key="4">
    <source>
        <dbReference type="Proteomes" id="UP000006868"/>
    </source>
</evidence>
<accession>E3E5A8</accession>
<proteinExistence type="predicted"/>
<reference evidence="3 4" key="1">
    <citation type="journal article" date="2011" name="J. Bacteriol.">
        <title>Complete genome sequence of Paenibacillus polymyxa SC2, a strain of plant growth-promoting Rhizobacterium with broad-spectrum antimicrobial activity.</title>
        <authorList>
            <person name="Ma M."/>
            <person name="Wang C."/>
            <person name="Ding Y."/>
            <person name="Li L."/>
            <person name="Shen D."/>
            <person name="Jiang X."/>
            <person name="Guan D."/>
            <person name="Cao F."/>
            <person name="Chen H."/>
            <person name="Feng R."/>
            <person name="Wang X."/>
            <person name="Ge Y."/>
            <person name="Yao L."/>
            <person name="Bing X."/>
            <person name="Yang X."/>
            <person name="Li J."/>
            <person name="Du B."/>
        </authorList>
    </citation>
    <scope>NUCLEOTIDE SEQUENCE [LARGE SCALE GENOMIC DNA]</scope>
    <source>
        <strain evidence="3 4">SC2</strain>
    </source>
</reference>
<protein>
    <submittedName>
        <fullName evidence="3">Transcriptional regulator</fullName>
    </submittedName>
</protein>
<dbReference type="GO" id="GO:0003677">
    <property type="term" value="F:DNA binding"/>
    <property type="evidence" value="ECO:0007669"/>
    <property type="project" value="UniProtKB-KW"/>
</dbReference>
<dbReference type="AlphaFoldDB" id="E3E5A8"/>
<dbReference type="Gene3D" id="1.10.260.40">
    <property type="entry name" value="lambda repressor-like DNA-binding domains"/>
    <property type="match status" value="1"/>
</dbReference>
<sequence length="112" mass="12844">MLSLDRLKKERILKKLTHEDMATKLGITRQAYGNYESGKRDVDSQTLSKLADILEVSGDYLLGRSISKGPSEGHAYMNGGKDWTEEEKEVADAAIQAWREMKRKQREKEQKE</sequence>
<dbReference type="InterPro" id="IPR001387">
    <property type="entry name" value="Cro/C1-type_HTH"/>
</dbReference>
<evidence type="ECO:0000259" key="2">
    <source>
        <dbReference type="PROSITE" id="PS50943"/>
    </source>
</evidence>
<evidence type="ECO:0000256" key="1">
    <source>
        <dbReference type="ARBA" id="ARBA00023125"/>
    </source>
</evidence>
<dbReference type="HOGENOM" id="CLU_066192_4_2_9"/>
<dbReference type="EMBL" id="CP002213">
    <property type="protein sequence ID" value="ADO57468.1"/>
    <property type="molecule type" value="Genomic_DNA"/>
</dbReference>
<dbReference type="OrthoDB" id="1863321at2"/>
<dbReference type="Proteomes" id="UP000006868">
    <property type="component" value="Chromosome"/>
</dbReference>
<feature type="domain" description="HTH cro/C1-type" evidence="2">
    <location>
        <begin position="7"/>
        <end position="61"/>
    </location>
</feature>
<dbReference type="PANTHER" id="PTHR46558:SF14">
    <property type="entry name" value="HTH-TYPE TRANSCRIPTIONAL REGULATOR ANSR"/>
    <property type="match status" value="1"/>
</dbReference>
<dbReference type="SUPFAM" id="SSF47413">
    <property type="entry name" value="lambda repressor-like DNA-binding domains"/>
    <property type="match status" value="1"/>
</dbReference>
<organism evidence="3 4">
    <name type="scientific">Paenibacillus polymyxa (strain SC2)</name>
    <name type="common">Bacillus polymyxa</name>
    <dbReference type="NCBI Taxonomy" id="886882"/>
    <lineage>
        <taxon>Bacteria</taxon>
        <taxon>Bacillati</taxon>
        <taxon>Bacillota</taxon>
        <taxon>Bacilli</taxon>
        <taxon>Bacillales</taxon>
        <taxon>Paenibacillaceae</taxon>
        <taxon>Paenibacillus</taxon>
    </lineage>
</organism>
<dbReference type="PANTHER" id="PTHR46558">
    <property type="entry name" value="TRACRIPTIONAL REGULATORY PROTEIN-RELATED-RELATED"/>
    <property type="match status" value="1"/>
</dbReference>
<evidence type="ECO:0000313" key="3">
    <source>
        <dbReference type="EMBL" id="ADO57468.1"/>
    </source>
</evidence>
<dbReference type="PROSITE" id="PS50943">
    <property type="entry name" value="HTH_CROC1"/>
    <property type="match status" value="1"/>
</dbReference>
<keyword evidence="1" id="KW-0238">DNA-binding</keyword>
<dbReference type="eggNOG" id="COG1396">
    <property type="taxonomic scope" value="Bacteria"/>
</dbReference>
<dbReference type="SMART" id="SM00530">
    <property type="entry name" value="HTH_XRE"/>
    <property type="match status" value="1"/>
</dbReference>
<gene>
    <name evidence="3" type="primary">xre</name>
    <name evidence="3" type="ORF">PPSC2_16435</name>
</gene>
<dbReference type="KEGG" id="ppm:PPSC2_16435"/>
<dbReference type="PATRIC" id="fig|886882.15.peg.3509"/>
<name>E3E5A8_PAEPS</name>
<dbReference type="CDD" id="cd00093">
    <property type="entry name" value="HTH_XRE"/>
    <property type="match status" value="1"/>
</dbReference>
<dbReference type="InterPro" id="IPR010982">
    <property type="entry name" value="Lambda_DNA-bd_dom_sf"/>
</dbReference>
<dbReference type="Pfam" id="PF01381">
    <property type="entry name" value="HTH_3"/>
    <property type="match status" value="1"/>
</dbReference>